<evidence type="ECO:0000313" key="1">
    <source>
        <dbReference type="EMBL" id="KAH7928336.1"/>
    </source>
</evidence>
<name>A0ACB8BTG0_9AGAM</name>
<reference evidence="1" key="1">
    <citation type="journal article" date="2021" name="New Phytol.">
        <title>Evolutionary innovations through gain and loss of genes in the ectomycorrhizal Boletales.</title>
        <authorList>
            <person name="Wu G."/>
            <person name="Miyauchi S."/>
            <person name="Morin E."/>
            <person name="Kuo A."/>
            <person name="Drula E."/>
            <person name="Varga T."/>
            <person name="Kohler A."/>
            <person name="Feng B."/>
            <person name="Cao Y."/>
            <person name="Lipzen A."/>
            <person name="Daum C."/>
            <person name="Hundley H."/>
            <person name="Pangilinan J."/>
            <person name="Johnson J."/>
            <person name="Barry K."/>
            <person name="LaButti K."/>
            <person name="Ng V."/>
            <person name="Ahrendt S."/>
            <person name="Min B."/>
            <person name="Choi I.G."/>
            <person name="Park H."/>
            <person name="Plett J.M."/>
            <person name="Magnuson J."/>
            <person name="Spatafora J.W."/>
            <person name="Nagy L.G."/>
            <person name="Henrissat B."/>
            <person name="Grigoriev I.V."/>
            <person name="Yang Z.L."/>
            <person name="Xu J."/>
            <person name="Martin F.M."/>
        </authorList>
    </citation>
    <scope>NUCLEOTIDE SEQUENCE</scope>
    <source>
        <strain evidence="1">KUC20120723A-06</strain>
    </source>
</reference>
<comment type="caution">
    <text evidence="1">The sequence shown here is derived from an EMBL/GenBank/DDBJ whole genome shotgun (WGS) entry which is preliminary data.</text>
</comment>
<proteinExistence type="predicted"/>
<keyword evidence="2" id="KW-1185">Reference proteome</keyword>
<evidence type="ECO:0000313" key="2">
    <source>
        <dbReference type="Proteomes" id="UP000790709"/>
    </source>
</evidence>
<sequence>MGNAQSGSTLTRTSGALDSFVAELGGDVVYDRSLGQARFLKTVKCRHRNGFLVVKIFIKQDPGISLRNYLRRLKMDRESLLDIANVYNYQTFVETDKAGYIIRQWVASNLYDRISTRPFLSTVEKKWIAFQLLAALRDARNRKISHGDIKSTNILVTSWNWVYLTDFAAPYKPTFLPLDDPADFSFFFDMSGRRTCYVAPERFYTASSNPEVSARKSKLGEEVFGLDGSGRRDGKVTEAMDCFSAGCVIAEMFLEGASLFTLSQLFKYREGEYNVDGQLSAIEDEGVRSMIKSMISLDPAARPTFDTLLHTARGTVLPESFYSFLHNYVSSISDLPARPPSSYSSSSTLSAAAPPVAVVTPSVSTPTHSGLKGAQKESTSGGINDVLPSDSDRRLERIWEDYEGVEPYIISDADVERTVMDVRVDYNTAAPTSSSKPFQDVFPIELHIPNRETKALGPMAAREDGPALIILSLISANIRNCALPSSRLKALDVSLALAAHLTDEAKLDRMVPYVVDLLHDDAAIVRSGALRTLMQILMLVTIITPSNVSIFPEYIIPNMKYLVQDPEVFVRCTYAQCIAQLADTSLRYLEMGQALKAHGAYNIAPGMDKQEYDEVHFEVSYDASLQDLQASIQEQLSTLLMDPSSIVKRAILHNISSLCIFLGRQKTNDVLLSHMITYLNDRDWLLRYAFFESIVDVAACAGGRSLDEYILPLMIQALSDVEETVVARVLAALTSLCELGLFQKMRIWELMSATLGFFYHPNVWIRQGAAAFIASAAKHLPLSDVWCILYPSLRHLLRSDVKDIDEQSLLTAMKPPLSRQVFDGALLWAMKAEKTTFWRGHRRAASKIESPRESIVSMRKAGSASVIGRNKSEEDEAQLLRLQNLGMTPADEAKLLAMREYILKLANTTSSFTSRLRSEPEPEKNLRTTGDVEMQKLAVVPQTVFLKSRNSASEPTPRSSRITSFSRRSADVPGRTSTPRMSRASSTDHGNGAPFDDLRRRLATIGASSSSLNLASAARDRHVPHSPALPATSQPSTLAVLDQSQVHDRPSSPTDSVVSTTNSSTLRTTHRLQVGSTDGQKAAPAVGSSNTNAVGLLEAPTKMRSDGSPERSGRSSPVSVAGTARGLHRPRVPSLLPISTYDGQDPGISNLLENLYLDNNRELQHDFGPRVHEGPVRRRNAARQSFINRDNSSRRAEATLIAHLQSHSDLITGLAVSPDHLFFVSCSDDKTVKVWDTARLERSVTSKPRHTYGQHHARVKCVCMLESVHCFASAADDGSLHVVRVHVNQSGSLPKYNKLQVIREHRVDSAGEHITCMSHYNTDTSSNLVYATTHSVIIVLDLRTMRVLQRMENPRHHGAITCMCLDRKRTWILIGTSMGVLSLWDRRFGLLLKSWQVGKSSTSKSVRVHQCVVHPTKGKGRWVMIAVETCRGVAELAPTTLIEVWDIERTVLVESYATRTVSSLSEPVPEPEELPGADAEQSPAAAIAALVSSRYPGGSAYANSSTRHRGSSQSILPDDALPAPSPDIRAVVVGADFGGHSGVHRSEMVDLSVDAKTSSRSTGRGFLISGSEDRRVRLWDLGKLERTSVLVGPDSDTDKPSYSVVRSTTGQAVSNVETWVQSSSSASHNNRPPQRMSMITHNQQNLLKSHQDIITALACIDSPFRGGIVSGDRAGVIKVWRVGSAD</sequence>
<accession>A0ACB8BTG0</accession>
<protein>
    <submittedName>
        <fullName evidence="1">ARM repeat-containing protein</fullName>
    </submittedName>
</protein>
<organism evidence="1 2">
    <name type="scientific">Leucogyrophana mollusca</name>
    <dbReference type="NCBI Taxonomy" id="85980"/>
    <lineage>
        <taxon>Eukaryota</taxon>
        <taxon>Fungi</taxon>
        <taxon>Dikarya</taxon>
        <taxon>Basidiomycota</taxon>
        <taxon>Agaricomycotina</taxon>
        <taxon>Agaricomycetes</taxon>
        <taxon>Agaricomycetidae</taxon>
        <taxon>Boletales</taxon>
        <taxon>Boletales incertae sedis</taxon>
        <taxon>Leucogyrophana</taxon>
    </lineage>
</organism>
<dbReference type="Proteomes" id="UP000790709">
    <property type="component" value="Unassembled WGS sequence"/>
</dbReference>
<dbReference type="EMBL" id="MU266354">
    <property type="protein sequence ID" value="KAH7928336.1"/>
    <property type="molecule type" value="Genomic_DNA"/>
</dbReference>
<gene>
    <name evidence="1" type="ORF">BV22DRAFT_1083182</name>
</gene>